<keyword evidence="7 10" id="KW-0472">Membrane</keyword>
<keyword evidence="9 10" id="KW-0961">Cell wall biogenesis/degradation</keyword>
<evidence type="ECO:0000313" key="13">
    <source>
        <dbReference type="EMBL" id="TCK58221.1"/>
    </source>
</evidence>
<dbReference type="PANTHER" id="PTHR21015">
    <property type="entry name" value="UDP-N-ACETYLGLUCOSAMINE--N-ACETYLMURAMYL-(PENTAPEPTIDE) PYROPHOSPHORYL-UNDECAPRENOL N-ACETYLGLUCOSAMINE TRANSFERASE 1"/>
    <property type="match status" value="1"/>
</dbReference>
<feature type="domain" description="Glycosyl transferase family 28 C-terminal" evidence="12">
    <location>
        <begin position="176"/>
        <end position="329"/>
    </location>
</feature>
<dbReference type="InterPro" id="IPR006009">
    <property type="entry name" value="GlcNAc_MurG"/>
</dbReference>
<dbReference type="Gene3D" id="3.40.50.2000">
    <property type="entry name" value="Glycogen Phosphorylase B"/>
    <property type="match status" value="2"/>
</dbReference>
<dbReference type="EMBL" id="SMGG01000008">
    <property type="protein sequence ID" value="TCK58221.1"/>
    <property type="molecule type" value="Genomic_DNA"/>
</dbReference>
<feature type="binding site" evidence="10">
    <location>
        <position position="121"/>
    </location>
    <ligand>
        <name>UDP-N-acetyl-alpha-D-glucosamine</name>
        <dbReference type="ChEBI" id="CHEBI:57705"/>
    </ligand>
</feature>
<accession>A0A4V2PRC1</accession>
<comment type="subcellular location">
    <subcellularLocation>
        <location evidence="10">Cell membrane</location>
        <topology evidence="10">Peripheral membrane protein</topology>
        <orientation evidence="10">Cytoplasmic side</orientation>
    </subcellularLocation>
</comment>
<dbReference type="GO" id="GO:0051301">
    <property type="term" value="P:cell division"/>
    <property type="evidence" value="ECO:0007669"/>
    <property type="project" value="UniProtKB-KW"/>
</dbReference>
<comment type="similarity">
    <text evidence="10">Belongs to the glycosyltransferase 28 family. MurG subfamily.</text>
</comment>
<comment type="function">
    <text evidence="10">Cell wall formation. Catalyzes the transfer of a GlcNAc subunit on undecaprenyl-pyrophosphoryl-MurNAc-pentapeptide (lipid intermediate I) to form undecaprenyl-pyrophosphoryl-MurNAc-(pentapeptide)GlcNAc (lipid intermediate II).</text>
</comment>
<evidence type="ECO:0000256" key="9">
    <source>
        <dbReference type="ARBA" id="ARBA00023316"/>
    </source>
</evidence>
<comment type="caution">
    <text evidence="10">Lacks conserved residue(s) required for the propagation of feature annotation.</text>
</comment>
<keyword evidence="1 10" id="KW-1003">Cell membrane</keyword>
<keyword evidence="2 10" id="KW-0132">Cell division</keyword>
<protein>
    <recommendedName>
        <fullName evidence="10">UDP-N-acetylglucosamine--N-acetylmuramyl-(pentapeptide) pyrophosphoryl-undecaprenol N-acetylglucosamine transferase</fullName>
        <ecNumber evidence="10">2.4.1.227</ecNumber>
    </recommendedName>
    <alternativeName>
        <fullName evidence="10">Undecaprenyl-PP-MurNAc-pentapeptide-UDPGlcNAc GlcNAc transferase</fullName>
    </alternativeName>
</protein>
<name>A0A4V2PRC1_9BACT</name>
<dbReference type="EC" id="2.4.1.227" evidence="10"/>
<evidence type="ECO:0000259" key="12">
    <source>
        <dbReference type="Pfam" id="PF04101"/>
    </source>
</evidence>
<dbReference type="GO" id="GO:0005886">
    <property type="term" value="C:plasma membrane"/>
    <property type="evidence" value="ECO:0007669"/>
    <property type="project" value="UniProtKB-SubCell"/>
</dbReference>
<keyword evidence="14" id="KW-1185">Reference proteome</keyword>
<comment type="catalytic activity">
    <reaction evidence="10">
        <text>di-trans,octa-cis-undecaprenyl diphospho-N-acetyl-alpha-D-muramoyl-L-alanyl-D-glutamyl-meso-2,6-diaminopimeloyl-D-alanyl-D-alanine + UDP-N-acetyl-alpha-D-glucosamine = di-trans,octa-cis-undecaprenyl diphospho-[N-acetyl-alpha-D-glucosaminyl-(1-&gt;4)]-N-acetyl-alpha-D-muramoyl-L-alanyl-D-glutamyl-meso-2,6-diaminopimeloyl-D-alanyl-D-alanine + UDP + H(+)</text>
        <dbReference type="Rhea" id="RHEA:31227"/>
        <dbReference type="ChEBI" id="CHEBI:15378"/>
        <dbReference type="ChEBI" id="CHEBI:57705"/>
        <dbReference type="ChEBI" id="CHEBI:58223"/>
        <dbReference type="ChEBI" id="CHEBI:61387"/>
        <dbReference type="ChEBI" id="CHEBI:61388"/>
        <dbReference type="EC" id="2.4.1.227"/>
    </reaction>
</comment>
<keyword evidence="4 10" id="KW-0808">Transferase</keyword>
<evidence type="ECO:0000256" key="5">
    <source>
        <dbReference type="ARBA" id="ARBA00022960"/>
    </source>
</evidence>
<feature type="binding site" evidence="10">
    <location>
        <begin position="11"/>
        <end position="13"/>
    </location>
    <ligand>
        <name>UDP-N-acetyl-alpha-D-glucosamine</name>
        <dbReference type="ChEBI" id="CHEBI:57705"/>
    </ligand>
</feature>
<feature type="domain" description="Glycosyltransferase family 28 N-terminal" evidence="11">
    <location>
        <begin position="5"/>
        <end position="139"/>
    </location>
</feature>
<evidence type="ECO:0000256" key="6">
    <source>
        <dbReference type="ARBA" id="ARBA00022984"/>
    </source>
</evidence>
<feature type="binding site" evidence="10">
    <location>
        <position position="239"/>
    </location>
    <ligand>
        <name>UDP-N-acetyl-alpha-D-glucosamine</name>
        <dbReference type="ChEBI" id="CHEBI:57705"/>
    </ligand>
</feature>
<evidence type="ECO:0000256" key="1">
    <source>
        <dbReference type="ARBA" id="ARBA00022475"/>
    </source>
</evidence>
<dbReference type="HAMAP" id="MF_00033">
    <property type="entry name" value="MurG"/>
    <property type="match status" value="1"/>
</dbReference>
<dbReference type="PANTHER" id="PTHR21015:SF22">
    <property type="entry name" value="GLYCOSYLTRANSFERASE"/>
    <property type="match status" value="1"/>
</dbReference>
<dbReference type="CDD" id="cd03785">
    <property type="entry name" value="GT28_MurG"/>
    <property type="match status" value="1"/>
</dbReference>
<proteinExistence type="inferred from homology"/>
<evidence type="ECO:0000313" key="14">
    <source>
        <dbReference type="Proteomes" id="UP000294614"/>
    </source>
</evidence>
<sequence length="347" mass="37482">MKRLVIAGGGTGGHLYPGIAVAQYLKDKDVECFFIVSDRGLERKVLSGLGYGFYEQKETPLKGVSLGTRVKSLFRLLGEIKKCFSLIKKGDTVLLTGGFASAAAAFVAVVKRNRLYIHEQNSVMGLTNRIFAGFCDKVFLSFPETANAAGNTVVAGNPVRAEFKNIKPLEKGGKRILVMGGSQGSRLVNNLVAGAAGALLDKGYAIYHQAGGKLLDETKKKYIEFGLMDHENLTLAGYIDNVAEALENCDIVIARSGSGTVFEVTNAGRYAIYVPFKAAADNHQFYNALYAEKQKGAKVIAEDSANIGKLLEAIEDYENNCDLYIESVKNMKKYESAVIMAGGMNIG</sequence>
<dbReference type="GO" id="GO:0071555">
    <property type="term" value="P:cell wall organization"/>
    <property type="evidence" value="ECO:0007669"/>
    <property type="project" value="UniProtKB-KW"/>
</dbReference>
<evidence type="ECO:0000256" key="2">
    <source>
        <dbReference type="ARBA" id="ARBA00022618"/>
    </source>
</evidence>
<feature type="binding site" evidence="10">
    <location>
        <position position="160"/>
    </location>
    <ligand>
        <name>UDP-N-acetyl-alpha-D-glucosamine</name>
        <dbReference type="ChEBI" id="CHEBI:57705"/>
    </ligand>
</feature>
<evidence type="ECO:0000256" key="4">
    <source>
        <dbReference type="ARBA" id="ARBA00022679"/>
    </source>
</evidence>
<dbReference type="SUPFAM" id="SSF53756">
    <property type="entry name" value="UDP-Glycosyltransferase/glycogen phosphorylase"/>
    <property type="match status" value="1"/>
</dbReference>
<dbReference type="AlphaFoldDB" id="A0A4V2PRC1"/>
<keyword evidence="3 10" id="KW-0328">Glycosyltransferase</keyword>
<dbReference type="GO" id="GO:0050511">
    <property type="term" value="F:undecaprenyldiphospho-muramoylpentapeptide beta-N-acetylglucosaminyltransferase activity"/>
    <property type="evidence" value="ECO:0007669"/>
    <property type="project" value="UniProtKB-UniRule"/>
</dbReference>
<dbReference type="GO" id="GO:0008360">
    <property type="term" value="P:regulation of cell shape"/>
    <property type="evidence" value="ECO:0007669"/>
    <property type="project" value="UniProtKB-KW"/>
</dbReference>
<evidence type="ECO:0000256" key="10">
    <source>
        <dbReference type="HAMAP-Rule" id="MF_00033"/>
    </source>
</evidence>
<dbReference type="InterPro" id="IPR007235">
    <property type="entry name" value="Glyco_trans_28_C"/>
</dbReference>
<organism evidence="13 14">
    <name type="scientific">Seleniivibrio woodruffii</name>
    <dbReference type="NCBI Taxonomy" id="1078050"/>
    <lineage>
        <taxon>Bacteria</taxon>
        <taxon>Pseudomonadati</taxon>
        <taxon>Deferribacterota</taxon>
        <taxon>Deferribacteres</taxon>
        <taxon>Deferribacterales</taxon>
        <taxon>Geovibrionaceae</taxon>
        <taxon>Seleniivibrio</taxon>
    </lineage>
</organism>
<comment type="pathway">
    <text evidence="10">Cell wall biogenesis; peptidoglycan biosynthesis.</text>
</comment>
<dbReference type="InterPro" id="IPR004276">
    <property type="entry name" value="GlycoTrans_28_N"/>
</dbReference>
<evidence type="ECO:0000256" key="3">
    <source>
        <dbReference type="ARBA" id="ARBA00022676"/>
    </source>
</evidence>
<reference evidence="13 14" key="1">
    <citation type="submission" date="2019-03" db="EMBL/GenBank/DDBJ databases">
        <title>Genomic Encyclopedia of Type Strains, Phase IV (KMG-IV): sequencing the most valuable type-strain genomes for metagenomic binning, comparative biology and taxonomic classification.</title>
        <authorList>
            <person name="Goeker M."/>
        </authorList>
    </citation>
    <scope>NUCLEOTIDE SEQUENCE [LARGE SCALE GENOMIC DNA]</scope>
    <source>
        <strain evidence="13 14">DSM 24984</strain>
    </source>
</reference>
<dbReference type="OrthoDB" id="9808936at2"/>
<keyword evidence="5 10" id="KW-0133">Cell shape</keyword>
<dbReference type="Proteomes" id="UP000294614">
    <property type="component" value="Unassembled WGS sequence"/>
</dbReference>
<dbReference type="Pfam" id="PF03033">
    <property type="entry name" value="Glyco_transf_28"/>
    <property type="match status" value="1"/>
</dbReference>
<keyword evidence="8 10" id="KW-0131">Cell cycle</keyword>
<dbReference type="RefSeq" id="WP_132874699.1">
    <property type="nucleotide sequence ID" value="NZ_SMGG01000008.1"/>
</dbReference>
<dbReference type="GO" id="GO:0051991">
    <property type="term" value="F:UDP-N-acetyl-D-glucosamine:N-acetylmuramoyl-L-alanyl-D-glutamyl-meso-2,6-diaminopimelyl-D-alanyl-D-alanine-diphosphoundecaprenol 4-beta-N-acetylglucosaminlytransferase activity"/>
    <property type="evidence" value="ECO:0007669"/>
    <property type="project" value="RHEA"/>
</dbReference>
<feature type="binding site" evidence="10">
    <location>
        <position position="182"/>
    </location>
    <ligand>
        <name>UDP-N-acetyl-alpha-D-glucosamine</name>
        <dbReference type="ChEBI" id="CHEBI:57705"/>
    </ligand>
</feature>
<evidence type="ECO:0000259" key="11">
    <source>
        <dbReference type="Pfam" id="PF03033"/>
    </source>
</evidence>
<dbReference type="UniPathway" id="UPA00219"/>
<evidence type="ECO:0000256" key="8">
    <source>
        <dbReference type="ARBA" id="ARBA00023306"/>
    </source>
</evidence>
<feature type="binding site" evidence="10">
    <location>
        <position position="284"/>
    </location>
    <ligand>
        <name>UDP-N-acetyl-alpha-D-glucosamine</name>
        <dbReference type="ChEBI" id="CHEBI:57705"/>
    </ligand>
</feature>
<evidence type="ECO:0000256" key="7">
    <source>
        <dbReference type="ARBA" id="ARBA00023136"/>
    </source>
</evidence>
<dbReference type="GO" id="GO:0005975">
    <property type="term" value="P:carbohydrate metabolic process"/>
    <property type="evidence" value="ECO:0007669"/>
    <property type="project" value="InterPro"/>
</dbReference>
<gene>
    <name evidence="10" type="primary">murG</name>
    <name evidence="13" type="ORF">C8D98_2736</name>
</gene>
<comment type="caution">
    <text evidence="13">The sequence shown here is derived from an EMBL/GenBank/DDBJ whole genome shotgun (WGS) entry which is preliminary data.</text>
</comment>
<dbReference type="GO" id="GO:0009252">
    <property type="term" value="P:peptidoglycan biosynthetic process"/>
    <property type="evidence" value="ECO:0007669"/>
    <property type="project" value="UniProtKB-UniRule"/>
</dbReference>
<dbReference type="Pfam" id="PF04101">
    <property type="entry name" value="Glyco_tran_28_C"/>
    <property type="match status" value="1"/>
</dbReference>
<keyword evidence="6 10" id="KW-0573">Peptidoglycan synthesis</keyword>